<dbReference type="SUPFAM" id="SSF160443">
    <property type="entry name" value="SMR domain-like"/>
    <property type="match status" value="1"/>
</dbReference>
<dbReference type="InterPro" id="IPR002885">
    <property type="entry name" value="PPR_rpt"/>
</dbReference>
<dbReference type="OrthoDB" id="1931748at2759"/>
<comment type="similarity">
    <text evidence="1">Belongs to the PPR family. P subfamily.</text>
</comment>
<evidence type="ECO:0000256" key="2">
    <source>
        <dbReference type="ARBA" id="ARBA00022737"/>
    </source>
</evidence>
<dbReference type="AlphaFoldDB" id="A0A9Q0GMH3"/>
<gene>
    <name evidence="5" type="ORF">Tsubulata_019456</name>
</gene>
<dbReference type="Gene3D" id="1.25.40.10">
    <property type="entry name" value="Tetratricopeptide repeat domain"/>
    <property type="match status" value="1"/>
</dbReference>
<feature type="repeat" description="PPR" evidence="3">
    <location>
        <begin position="189"/>
        <end position="223"/>
    </location>
</feature>
<protein>
    <recommendedName>
        <fullName evidence="4">Smr domain-containing protein</fullName>
    </recommendedName>
</protein>
<feature type="domain" description="Smr" evidence="4">
    <location>
        <begin position="362"/>
        <end position="452"/>
    </location>
</feature>
<reference evidence="5" key="1">
    <citation type="submission" date="2022-02" db="EMBL/GenBank/DDBJ databases">
        <authorList>
            <person name="Henning P.M."/>
            <person name="McCubbin A.G."/>
            <person name="Shore J.S."/>
        </authorList>
    </citation>
    <scope>NUCLEOTIDE SEQUENCE</scope>
    <source>
        <strain evidence="5">F60SS</strain>
        <tissue evidence="5">Leaves</tissue>
    </source>
</reference>
<evidence type="ECO:0000313" key="5">
    <source>
        <dbReference type="EMBL" id="KAJ4851542.1"/>
    </source>
</evidence>
<evidence type="ECO:0000313" key="6">
    <source>
        <dbReference type="Proteomes" id="UP001141552"/>
    </source>
</evidence>
<reference evidence="5" key="2">
    <citation type="journal article" date="2023" name="Plants (Basel)">
        <title>Annotation of the Turnera subulata (Passifloraceae) Draft Genome Reveals the S-Locus Evolved after the Divergence of Turneroideae from Passifloroideae in a Stepwise Manner.</title>
        <authorList>
            <person name="Henning P.M."/>
            <person name="Roalson E.H."/>
            <person name="Mir W."/>
            <person name="McCubbin A.G."/>
            <person name="Shore J.S."/>
        </authorList>
    </citation>
    <scope>NUCLEOTIDE SEQUENCE</scope>
    <source>
        <strain evidence="5">F60SS</strain>
    </source>
</reference>
<dbReference type="PANTHER" id="PTHR47447">
    <property type="entry name" value="OS03G0856100 PROTEIN"/>
    <property type="match status" value="1"/>
</dbReference>
<dbReference type="InterPro" id="IPR002625">
    <property type="entry name" value="Smr_dom"/>
</dbReference>
<dbReference type="InterPro" id="IPR011990">
    <property type="entry name" value="TPR-like_helical_dom_sf"/>
</dbReference>
<comment type="caution">
    <text evidence="5">The sequence shown here is derived from an EMBL/GenBank/DDBJ whole genome shotgun (WGS) entry which is preliminary data.</text>
</comment>
<dbReference type="PANTHER" id="PTHR47447:SF15">
    <property type="entry name" value="OS02G0120000 PROTEIN"/>
    <property type="match status" value="1"/>
</dbReference>
<keyword evidence="6" id="KW-1185">Reference proteome</keyword>
<keyword evidence="2" id="KW-0677">Repeat</keyword>
<feature type="repeat" description="PPR" evidence="3">
    <location>
        <begin position="224"/>
        <end position="258"/>
    </location>
</feature>
<evidence type="ECO:0000256" key="1">
    <source>
        <dbReference type="ARBA" id="ARBA00007626"/>
    </source>
</evidence>
<evidence type="ECO:0000259" key="4">
    <source>
        <dbReference type="PROSITE" id="PS50828"/>
    </source>
</evidence>
<dbReference type="SMART" id="SM00463">
    <property type="entry name" value="SMR"/>
    <property type="match status" value="1"/>
</dbReference>
<sequence>MDCSHAWNKTMVVAMHVPWKHHRRRLHHRGLRGFQCYALSKAGQRFFTLVATKRKAGDTLANSRLIKKFVTSSPKSVALEALSHLLSHPHLSSLAFPLYLKITEAPWFVWNPTLVAQVAACLDRQCQDKESARLLSECISKLQPKERELALFYRDLIDSQSRHGSARGFEESCARLRQLVCDSSSVYVKRQGYRGMISGLCEVGKPGEAEELMREMTRVGIKASMFEFRCVLHGYGRLGWLKEMQRIIDEMLSEGVEVDSAFSNMILSSYGAHSALPEMVVWLRKMKSLGIPLSIRSYYSVLSSCPAILSLVQNNSKEDGLPISLGELMKVLGEDEAMLVEGLVGSSVLNEVMEWDALEGRLDLHGMDLGSAYLIMLQWMEELRSIFGNGSNVVPAEIRVVCGWGKHSRERGKSPLKRMVKEIMVRTGSPMRIDRENLGCFVAKGKVVRDWLV</sequence>
<dbReference type="Pfam" id="PF01535">
    <property type="entry name" value="PPR"/>
    <property type="match status" value="2"/>
</dbReference>
<dbReference type="EMBL" id="JAKUCV010000028">
    <property type="protein sequence ID" value="KAJ4851542.1"/>
    <property type="molecule type" value="Genomic_DNA"/>
</dbReference>
<dbReference type="PROSITE" id="PS51375">
    <property type="entry name" value="PPR"/>
    <property type="match status" value="2"/>
</dbReference>
<proteinExistence type="inferred from homology"/>
<evidence type="ECO:0000256" key="3">
    <source>
        <dbReference type="PROSITE-ProRule" id="PRU00708"/>
    </source>
</evidence>
<organism evidence="5 6">
    <name type="scientific">Turnera subulata</name>
    <dbReference type="NCBI Taxonomy" id="218843"/>
    <lineage>
        <taxon>Eukaryota</taxon>
        <taxon>Viridiplantae</taxon>
        <taxon>Streptophyta</taxon>
        <taxon>Embryophyta</taxon>
        <taxon>Tracheophyta</taxon>
        <taxon>Spermatophyta</taxon>
        <taxon>Magnoliopsida</taxon>
        <taxon>eudicotyledons</taxon>
        <taxon>Gunneridae</taxon>
        <taxon>Pentapetalae</taxon>
        <taxon>rosids</taxon>
        <taxon>fabids</taxon>
        <taxon>Malpighiales</taxon>
        <taxon>Passifloraceae</taxon>
        <taxon>Turnera</taxon>
    </lineage>
</organism>
<dbReference type="Gene3D" id="3.30.1370.110">
    <property type="match status" value="1"/>
</dbReference>
<dbReference type="PROSITE" id="PS50828">
    <property type="entry name" value="SMR"/>
    <property type="match status" value="1"/>
</dbReference>
<dbReference type="InterPro" id="IPR036063">
    <property type="entry name" value="Smr_dom_sf"/>
</dbReference>
<name>A0A9Q0GMH3_9ROSI</name>
<dbReference type="NCBIfam" id="TIGR00756">
    <property type="entry name" value="PPR"/>
    <property type="match status" value="2"/>
</dbReference>
<dbReference type="Proteomes" id="UP001141552">
    <property type="component" value="Unassembled WGS sequence"/>
</dbReference>
<accession>A0A9Q0GMH3</accession>